<feature type="domain" description="DNA-directed RNA polymerase RpoA/D/Rpb3-type" evidence="13">
    <location>
        <begin position="23"/>
        <end position="230"/>
    </location>
</feature>
<evidence type="ECO:0000256" key="10">
    <source>
        <dbReference type="ARBA" id="ARBA00048552"/>
    </source>
</evidence>
<keyword evidence="6 11" id="KW-0548">Nucleotidyltransferase</keyword>
<evidence type="ECO:0000256" key="8">
    <source>
        <dbReference type="ARBA" id="ARBA00032524"/>
    </source>
</evidence>
<reference evidence="14 15" key="1">
    <citation type="submission" date="2018-11" db="EMBL/GenBank/DDBJ databases">
        <authorList>
            <person name="Mardanov A.V."/>
            <person name="Ravin N.V."/>
            <person name="Dedysh S.N."/>
        </authorList>
    </citation>
    <scope>NUCLEOTIDE SEQUENCE [LARGE SCALE GENOMIC DNA]</scope>
    <source>
        <strain evidence="14 15">AF10</strain>
    </source>
</reference>
<keyword evidence="4 11" id="KW-0240">DNA-directed RNA polymerase</keyword>
<comment type="catalytic activity">
    <reaction evidence="10 11">
        <text>RNA(n) + a ribonucleoside 5'-triphosphate = RNA(n+1) + diphosphate</text>
        <dbReference type="Rhea" id="RHEA:21248"/>
        <dbReference type="Rhea" id="RHEA-COMP:14527"/>
        <dbReference type="Rhea" id="RHEA-COMP:17342"/>
        <dbReference type="ChEBI" id="CHEBI:33019"/>
        <dbReference type="ChEBI" id="CHEBI:61557"/>
        <dbReference type="ChEBI" id="CHEBI:140395"/>
        <dbReference type="EC" id="2.7.7.6"/>
    </reaction>
</comment>
<protein>
    <recommendedName>
        <fullName evidence="3 11">DNA-directed RNA polymerase subunit alpha</fullName>
        <shortName evidence="11">RNAP subunit alpha</shortName>
        <ecNumber evidence="2 11">2.7.7.6</ecNumber>
    </recommendedName>
    <alternativeName>
        <fullName evidence="9 11">RNA polymerase subunit alpha</fullName>
    </alternativeName>
    <alternativeName>
        <fullName evidence="8 11">Transcriptase subunit alpha</fullName>
    </alternativeName>
</protein>
<accession>A0A4V1L5B1</accession>
<dbReference type="GO" id="GO:0006351">
    <property type="term" value="P:DNA-templated transcription"/>
    <property type="evidence" value="ECO:0007669"/>
    <property type="project" value="UniProtKB-UniRule"/>
</dbReference>
<comment type="similarity">
    <text evidence="1 11">Belongs to the RNA polymerase alpha chain family.</text>
</comment>
<dbReference type="InterPro" id="IPR011263">
    <property type="entry name" value="DNA-dir_RNA_pol_RpoA/D/Rpb3"/>
</dbReference>
<evidence type="ECO:0000256" key="7">
    <source>
        <dbReference type="ARBA" id="ARBA00023163"/>
    </source>
</evidence>
<dbReference type="Gene3D" id="3.30.1360.10">
    <property type="entry name" value="RNA polymerase, RBP11-like subunit"/>
    <property type="match status" value="1"/>
</dbReference>
<dbReference type="InterPro" id="IPR011260">
    <property type="entry name" value="RNAP_asu_C"/>
</dbReference>
<keyword evidence="7 11" id="KW-0804">Transcription</keyword>
<dbReference type="SUPFAM" id="SSF56553">
    <property type="entry name" value="Insert subdomain of RNA polymerase alpha subunit"/>
    <property type="match status" value="1"/>
</dbReference>
<dbReference type="RefSeq" id="WP_128914809.1">
    <property type="nucleotide sequence ID" value="NZ_RDSM01000003.1"/>
</dbReference>
<dbReference type="AlphaFoldDB" id="A0A4V1L5B1"/>
<dbReference type="GO" id="GO:0003899">
    <property type="term" value="F:DNA-directed RNA polymerase activity"/>
    <property type="evidence" value="ECO:0007669"/>
    <property type="project" value="UniProtKB-UniRule"/>
</dbReference>
<dbReference type="GO" id="GO:0005737">
    <property type="term" value="C:cytoplasm"/>
    <property type="evidence" value="ECO:0007669"/>
    <property type="project" value="UniProtKB-ARBA"/>
</dbReference>
<dbReference type="NCBIfam" id="NF003513">
    <property type="entry name" value="PRK05182.1-2"/>
    <property type="match status" value="1"/>
</dbReference>
<dbReference type="SUPFAM" id="SSF47789">
    <property type="entry name" value="C-terminal domain of RNA polymerase alpha subunit"/>
    <property type="match status" value="1"/>
</dbReference>
<dbReference type="InterPro" id="IPR036643">
    <property type="entry name" value="RNApol_insert_sf"/>
</dbReference>
<dbReference type="Pfam" id="PF01000">
    <property type="entry name" value="RNA_pol_A_bac"/>
    <property type="match status" value="1"/>
</dbReference>
<organism evidence="14 15">
    <name type="scientific">Granulicella sibirica</name>
    <dbReference type="NCBI Taxonomy" id="2479048"/>
    <lineage>
        <taxon>Bacteria</taxon>
        <taxon>Pseudomonadati</taxon>
        <taxon>Acidobacteriota</taxon>
        <taxon>Terriglobia</taxon>
        <taxon>Terriglobales</taxon>
        <taxon>Acidobacteriaceae</taxon>
        <taxon>Granulicella</taxon>
    </lineage>
</organism>
<dbReference type="FunFam" id="1.10.150.20:FF:000001">
    <property type="entry name" value="DNA-directed RNA polymerase subunit alpha"/>
    <property type="match status" value="1"/>
</dbReference>
<reference evidence="15" key="2">
    <citation type="submission" date="2019-02" db="EMBL/GenBank/DDBJ databases">
        <title>Granulicella sibirica sp. nov., a psychrotolerant acidobacterium isolated from an organic soil layer in forested tundra, West Siberia.</title>
        <authorList>
            <person name="Oshkin I.Y."/>
            <person name="Kulichevskaya I.S."/>
            <person name="Rijpstra W.I.C."/>
            <person name="Sinninghe Damste J.S."/>
            <person name="Rakitin A.L."/>
            <person name="Ravin N.V."/>
            <person name="Dedysh S.N."/>
        </authorList>
    </citation>
    <scope>NUCLEOTIDE SEQUENCE [LARGE SCALE GENOMIC DNA]</scope>
    <source>
        <strain evidence="15">AF10</strain>
    </source>
</reference>
<dbReference type="GO" id="GO:0003677">
    <property type="term" value="F:DNA binding"/>
    <property type="evidence" value="ECO:0007669"/>
    <property type="project" value="UniProtKB-UniRule"/>
</dbReference>
<dbReference type="Pfam" id="PF03118">
    <property type="entry name" value="RNA_pol_A_CTD"/>
    <property type="match status" value="1"/>
</dbReference>
<comment type="subunit">
    <text evidence="11">Homodimer. The RNAP catalytic core consists of 2 alpha, 1 beta, 1 beta' and 1 omega subunit. When a sigma factor is associated with the core the holoenzyme is formed, which can initiate transcription.</text>
</comment>
<dbReference type="InterPro" id="IPR011773">
    <property type="entry name" value="DNA-dir_RpoA"/>
</dbReference>
<comment type="function">
    <text evidence="11">DNA-dependent RNA polymerase catalyzes the transcription of DNA into RNA using the four ribonucleoside triphosphates as substrates.</text>
</comment>
<comment type="domain">
    <text evidence="11">The N-terminal domain is essential for RNAP assembly and basal transcription, whereas the C-terminal domain is involved in interaction with transcriptional regulators and with upstream promoter elements.</text>
</comment>
<dbReference type="InterPro" id="IPR036603">
    <property type="entry name" value="RBP11-like"/>
</dbReference>
<dbReference type="HAMAP" id="MF_00059">
    <property type="entry name" value="RNApol_bact_RpoA"/>
    <property type="match status" value="1"/>
</dbReference>
<keyword evidence="15" id="KW-1185">Reference proteome</keyword>
<dbReference type="CDD" id="cd06928">
    <property type="entry name" value="RNAP_alpha_NTD"/>
    <property type="match status" value="1"/>
</dbReference>
<gene>
    <name evidence="11" type="primary">rpoA</name>
    <name evidence="14" type="ORF">GRAN_4248</name>
</gene>
<dbReference type="Gene3D" id="1.10.150.20">
    <property type="entry name" value="5' to 3' exonuclease, C-terminal subdomain"/>
    <property type="match status" value="1"/>
</dbReference>
<evidence type="ECO:0000313" key="15">
    <source>
        <dbReference type="Proteomes" id="UP000289437"/>
    </source>
</evidence>
<comment type="caution">
    <text evidence="14">The sequence shown here is derived from an EMBL/GenBank/DDBJ whole genome shotgun (WGS) entry which is preliminary data.</text>
</comment>
<dbReference type="SUPFAM" id="SSF55257">
    <property type="entry name" value="RBP11-like subunits of RNA polymerase"/>
    <property type="match status" value="1"/>
</dbReference>
<evidence type="ECO:0000259" key="13">
    <source>
        <dbReference type="SMART" id="SM00662"/>
    </source>
</evidence>
<evidence type="ECO:0000256" key="6">
    <source>
        <dbReference type="ARBA" id="ARBA00022695"/>
    </source>
</evidence>
<feature type="region of interest" description="Disordered" evidence="12">
    <location>
        <begin position="338"/>
        <end position="365"/>
    </location>
</feature>
<dbReference type="EMBL" id="RDSM01000003">
    <property type="protein sequence ID" value="RXH55144.1"/>
    <property type="molecule type" value="Genomic_DNA"/>
</dbReference>
<dbReference type="OrthoDB" id="9805706at2"/>
<evidence type="ECO:0000313" key="14">
    <source>
        <dbReference type="EMBL" id="RXH55144.1"/>
    </source>
</evidence>
<evidence type="ECO:0000256" key="4">
    <source>
        <dbReference type="ARBA" id="ARBA00022478"/>
    </source>
</evidence>
<dbReference type="FunFam" id="2.170.120.12:FF:000001">
    <property type="entry name" value="DNA-directed RNA polymerase subunit alpha"/>
    <property type="match status" value="1"/>
</dbReference>
<evidence type="ECO:0000256" key="12">
    <source>
        <dbReference type="SAM" id="MobiDB-lite"/>
    </source>
</evidence>
<dbReference type="GO" id="GO:0046983">
    <property type="term" value="F:protein dimerization activity"/>
    <property type="evidence" value="ECO:0007669"/>
    <property type="project" value="InterPro"/>
</dbReference>
<proteinExistence type="inferred from homology"/>
<dbReference type="Proteomes" id="UP000289437">
    <property type="component" value="Unassembled WGS sequence"/>
</dbReference>
<feature type="region of interest" description="Alpha C-terminal domain (alpha-CTD)" evidence="11">
    <location>
        <begin position="241"/>
        <end position="365"/>
    </location>
</feature>
<evidence type="ECO:0000256" key="5">
    <source>
        <dbReference type="ARBA" id="ARBA00022679"/>
    </source>
</evidence>
<name>A0A4V1L5B1_9BACT</name>
<feature type="compositionally biased region" description="Acidic residues" evidence="12">
    <location>
        <begin position="342"/>
        <end position="356"/>
    </location>
</feature>
<evidence type="ECO:0000256" key="1">
    <source>
        <dbReference type="ARBA" id="ARBA00007123"/>
    </source>
</evidence>
<evidence type="ECO:0000256" key="9">
    <source>
        <dbReference type="ARBA" id="ARBA00033070"/>
    </source>
</evidence>
<dbReference type="EC" id="2.7.7.6" evidence="2 11"/>
<sequence>MLWRGFQKPKRLAVENETLTDKYGKFSAQPFERGFGTTIGNALRRTLLSSIEGAAVTAVRIEGVLHEFQSITGVVEDATDIILNLKQIPFKLNGEGPKALYLRADTAGVVTSGSIEADGDVEILDKDVYICTISEGGKIDMEMRLKRGRGYISADKNFDGDLGLGFIPVDSVHSPVRKVNYIVEAARLGQITDYDKLSVEIWTNGTILPADALGLSAKLLKDHMTIFINFEEEMEAGHEHLDGPMIRNENLNRSVEELELSVRSYNCLKNANIATIGELIQKTEAEMLKTKNFGRKSLNEIKEILAQMGLSLGMKIDESGNPVPGPTSVLPAATLAASFGGFDDDEDEDEDEDDLDLVGSEPENF</sequence>
<dbReference type="Pfam" id="PF01193">
    <property type="entry name" value="RNA_pol_L"/>
    <property type="match status" value="1"/>
</dbReference>
<evidence type="ECO:0000256" key="3">
    <source>
        <dbReference type="ARBA" id="ARBA00015972"/>
    </source>
</evidence>
<dbReference type="NCBIfam" id="TIGR02027">
    <property type="entry name" value="rpoA"/>
    <property type="match status" value="1"/>
</dbReference>
<dbReference type="GO" id="GO:0000428">
    <property type="term" value="C:DNA-directed RNA polymerase complex"/>
    <property type="evidence" value="ECO:0007669"/>
    <property type="project" value="UniProtKB-KW"/>
</dbReference>
<evidence type="ECO:0000256" key="11">
    <source>
        <dbReference type="HAMAP-Rule" id="MF_00059"/>
    </source>
</evidence>
<dbReference type="SMART" id="SM00662">
    <property type="entry name" value="RPOLD"/>
    <property type="match status" value="1"/>
</dbReference>
<evidence type="ECO:0000256" key="2">
    <source>
        <dbReference type="ARBA" id="ARBA00012418"/>
    </source>
</evidence>
<dbReference type="NCBIfam" id="NF003519">
    <property type="entry name" value="PRK05182.2-5"/>
    <property type="match status" value="1"/>
</dbReference>
<dbReference type="InterPro" id="IPR011262">
    <property type="entry name" value="DNA-dir_RNA_pol_insert"/>
</dbReference>
<feature type="region of interest" description="Alpha N-terminal domain (alpha-NTD)" evidence="11">
    <location>
        <begin position="1"/>
        <end position="231"/>
    </location>
</feature>
<dbReference type="Gene3D" id="2.170.120.12">
    <property type="entry name" value="DNA-directed RNA polymerase, insert domain"/>
    <property type="match status" value="1"/>
</dbReference>
<keyword evidence="5 11" id="KW-0808">Transferase</keyword>